<dbReference type="RefSeq" id="WP_075054248.1">
    <property type="nucleotide sequence ID" value="NZ_CP007536.1"/>
</dbReference>
<dbReference type="HOGENOM" id="CLU_2103590_0_0_2"/>
<keyword evidence="2" id="KW-1185">Reference proteome</keyword>
<dbReference type="KEGG" id="nvn:NVIE_009500"/>
<dbReference type="EMBL" id="CP007536">
    <property type="protein sequence ID" value="AIC15176.1"/>
    <property type="molecule type" value="Genomic_DNA"/>
</dbReference>
<reference evidence="1 2" key="1">
    <citation type="journal article" date="2014" name="Int. J. Syst. Evol. Microbiol.">
        <title>Nitrososphaera viennensis gen. nov., sp. nov., an aerobic and mesophilic, ammonia-oxidizing archaeon from soil and a member of the archaeal phylum Thaumarchaeota.</title>
        <authorList>
            <person name="Stieglmeier M."/>
            <person name="Klingl A."/>
            <person name="Alves R.J."/>
            <person name="Rittmann S.K."/>
            <person name="Melcher M."/>
            <person name="Leisch N."/>
            <person name="Schleper C."/>
        </authorList>
    </citation>
    <scope>NUCLEOTIDE SEQUENCE [LARGE SCALE GENOMIC DNA]</scope>
    <source>
        <strain evidence="1">EN76</strain>
    </source>
</reference>
<gene>
    <name evidence="1" type="ORF">NVIE_009500</name>
</gene>
<dbReference type="STRING" id="926571.NVIE_009500"/>
<evidence type="ECO:0000313" key="1">
    <source>
        <dbReference type="EMBL" id="AIC15176.1"/>
    </source>
</evidence>
<dbReference type="GeneID" id="74686150"/>
<evidence type="ECO:0000313" key="2">
    <source>
        <dbReference type="Proteomes" id="UP000027093"/>
    </source>
</evidence>
<sequence length="115" mass="12673">MPGIKTKHWEVFKMHNTHEESRNVLLTVVEEAKREVDKERLPVEKSSAEVPRTAVTLLSKLNDSEKHRAAKMAAIAVEVDGEICFRQINAIVPETAKVVRDSTGVFVGLPAVVGG</sequence>
<name>A0A060HNN5_9ARCH</name>
<dbReference type="OrthoDB" id="375085at2157"/>
<dbReference type="Proteomes" id="UP000027093">
    <property type="component" value="Chromosome"/>
</dbReference>
<organism evidence="1 2">
    <name type="scientific">Nitrososphaera viennensis EN76</name>
    <dbReference type="NCBI Taxonomy" id="926571"/>
    <lineage>
        <taxon>Archaea</taxon>
        <taxon>Nitrososphaerota</taxon>
        <taxon>Nitrososphaeria</taxon>
        <taxon>Nitrososphaerales</taxon>
        <taxon>Nitrososphaeraceae</taxon>
        <taxon>Nitrososphaera</taxon>
    </lineage>
</organism>
<proteinExistence type="predicted"/>
<dbReference type="AlphaFoldDB" id="A0A060HNN5"/>
<accession>A0A060HNN5</accession>
<protein>
    <submittedName>
        <fullName evidence="1">Uncharacterized protein</fullName>
    </submittedName>
</protein>